<accession>A0A177CGY8</accession>
<keyword evidence="2" id="KW-1185">Reference proteome</keyword>
<reference evidence="1 2" key="1">
    <citation type="submission" date="2016-05" db="EMBL/GenBank/DDBJ databases">
        <title>Comparative analysis of secretome profiles of manganese(II)-oxidizing ascomycete fungi.</title>
        <authorList>
            <consortium name="DOE Joint Genome Institute"/>
            <person name="Zeiner C.A."/>
            <person name="Purvine S.O."/>
            <person name="Zink E.M."/>
            <person name="Wu S."/>
            <person name="Pasa-Tolic L."/>
            <person name="Chaput D.L."/>
            <person name="Haridas S."/>
            <person name="Grigoriev I.V."/>
            <person name="Santelli C.M."/>
            <person name="Hansel C.M."/>
        </authorList>
    </citation>
    <scope>NUCLEOTIDE SEQUENCE [LARGE SCALE GENOMIC DNA]</scope>
    <source>
        <strain evidence="1 2">AP3s5-JAC2a</strain>
    </source>
</reference>
<sequence>MVMSNRPAEAAFSTGAINARTQHTAKASDSIHAALAKIMRATPHHDEQATPKLSFRQKLLRFLKSVSHKLHQVNSRTPKPTPAATETYQTEGTVFNLLSHIPVIDLVMQDEDEKDDDEGDERQPRRAMDLGTHVEMIEEFRKATMHTTAVDLPCDIWHATLLRSKRWY</sequence>
<dbReference type="OrthoDB" id="3783916at2759"/>
<evidence type="ECO:0000313" key="2">
    <source>
        <dbReference type="Proteomes" id="UP000077069"/>
    </source>
</evidence>
<evidence type="ECO:0000313" key="1">
    <source>
        <dbReference type="EMBL" id="OAG06118.1"/>
    </source>
</evidence>
<organism evidence="1 2">
    <name type="scientific">Paraphaeosphaeria sporulosa</name>
    <dbReference type="NCBI Taxonomy" id="1460663"/>
    <lineage>
        <taxon>Eukaryota</taxon>
        <taxon>Fungi</taxon>
        <taxon>Dikarya</taxon>
        <taxon>Ascomycota</taxon>
        <taxon>Pezizomycotina</taxon>
        <taxon>Dothideomycetes</taxon>
        <taxon>Pleosporomycetidae</taxon>
        <taxon>Pleosporales</taxon>
        <taxon>Massarineae</taxon>
        <taxon>Didymosphaeriaceae</taxon>
        <taxon>Paraphaeosphaeria</taxon>
    </lineage>
</organism>
<dbReference type="EMBL" id="KV441552">
    <property type="protein sequence ID" value="OAG06118.1"/>
    <property type="molecule type" value="Genomic_DNA"/>
</dbReference>
<gene>
    <name evidence="1" type="ORF">CC84DRAFT_1176176</name>
</gene>
<proteinExistence type="predicted"/>
<dbReference type="InParanoid" id="A0A177CGY8"/>
<name>A0A177CGY8_9PLEO</name>
<protein>
    <submittedName>
        <fullName evidence="1">Uncharacterized protein</fullName>
    </submittedName>
</protein>
<dbReference type="RefSeq" id="XP_018036483.1">
    <property type="nucleotide sequence ID" value="XM_018180201.1"/>
</dbReference>
<dbReference type="Proteomes" id="UP000077069">
    <property type="component" value="Unassembled WGS sequence"/>
</dbReference>
<dbReference type="GeneID" id="28763687"/>
<dbReference type="AlphaFoldDB" id="A0A177CGY8"/>